<dbReference type="OrthoDB" id="9809994at2"/>
<evidence type="ECO:0000259" key="5">
    <source>
        <dbReference type="PROSITE" id="PS50977"/>
    </source>
</evidence>
<evidence type="ECO:0000313" key="7">
    <source>
        <dbReference type="Proteomes" id="UP000094296"/>
    </source>
</evidence>
<dbReference type="FunFam" id="1.10.10.60:FF:000141">
    <property type="entry name" value="TetR family transcriptional regulator"/>
    <property type="match status" value="1"/>
</dbReference>
<gene>
    <name evidence="6" type="ORF">BHF68_14475</name>
</gene>
<dbReference type="InterPro" id="IPR036271">
    <property type="entry name" value="Tet_transcr_reg_TetR-rel_C_sf"/>
</dbReference>
<dbReference type="Proteomes" id="UP000094296">
    <property type="component" value="Unassembled WGS sequence"/>
</dbReference>
<dbReference type="Gene3D" id="1.10.10.60">
    <property type="entry name" value="Homeodomain-like"/>
    <property type="match status" value="1"/>
</dbReference>
<feature type="DNA-binding region" description="H-T-H motif" evidence="4">
    <location>
        <begin position="36"/>
        <end position="55"/>
    </location>
</feature>
<dbReference type="InterPro" id="IPR001647">
    <property type="entry name" value="HTH_TetR"/>
</dbReference>
<evidence type="ECO:0000256" key="3">
    <source>
        <dbReference type="ARBA" id="ARBA00023163"/>
    </source>
</evidence>
<comment type="caution">
    <text evidence="6">The sequence shown here is derived from an EMBL/GenBank/DDBJ whole genome shotgun (WGS) entry which is preliminary data.</text>
</comment>
<dbReference type="PRINTS" id="PR00455">
    <property type="entry name" value="HTHTETR"/>
</dbReference>
<proteinExistence type="predicted"/>
<sequence>MIQGMTKKEVREKKRREQILEAALTVFSENGFHNTKVEEIARVAGIGKGTIYEYFESKADIFKSMLLSIMQKYVEAIEGQFDTSKSSWDNIIGMVDVIFNMLESQTKIHRLIMLEHTVSLEEFTPLILKERAKKIGIINKAIIHGQQTGEFNSDLEPTIVAEVIISSIESVVGTRMIMEQEIDLQTMTEQLQAVYRKILNASP</sequence>
<evidence type="ECO:0000256" key="4">
    <source>
        <dbReference type="PROSITE-ProRule" id="PRU00335"/>
    </source>
</evidence>
<keyword evidence="2 4" id="KW-0238">DNA-binding</keyword>
<dbReference type="STRING" id="766136.BHF68_14475"/>
<dbReference type="EMBL" id="MIJE01000007">
    <property type="protein sequence ID" value="OEF97648.1"/>
    <property type="molecule type" value="Genomic_DNA"/>
</dbReference>
<keyword evidence="3" id="KW-0804">Transcription</keyword>
<keyword evidence="1" id="KW-0805">Transcription regulation</keyword>
<dbReference type="PANTHER" id="PTHR43479:SF11">
    <property type="entry name" value="ACREF_ENVCD OPERON REPRESSOR-RELATED"/>
    <property type="match status" value="1"/>
</dbReference>
<dbReference type="Pfam" id="PF00440">
    <property type="entry name" value="TetR_N"/>
    <property type="match status" value="1"/>
</dbReference>
<dbReference type="PANTHER" id="PTHR43479">
    <property type="entry name" value="ACREF/ENVCD OPERON REPRESSOR-RELATED"/>
    <property type="match status" value="1"/>
</dbReference>
<dbReference type="Gene3D" id="1.10.357.10">
    <property type="entry name" value="Tetracycline Repressor, domain 2"/>
    <property type="match status" value="1"/>
</dbReference>
<dbReference type="PROSITE" id="PS50977">
    <property type="entry name" value="HTH_TETR_2"/>
    <property type="match status" value="1"/>
</dbReference>
<dbReference type="RefSeq" id="WP_069642653.1">
    <property type="nucleotide sequence ID" value="NZ_MIJE01000007.1"/>
</dbReference>
<keyword evidence="7" id="KW-1185">Reference proteome</keyword>
<dbReference type="SUPFAM" id="SSF48498">
    <property type="entry name" value="Tetracyclin repressor-like, C-terminal domain"/>
    <property type="match status" value="1"/>
</dbReference>
<protein>
    <recommendedName>
        <fullName evidence="5">HTH tetR-type domain-containing protein</fullName>
    </recommendedName>
</protein>
<name>A0A1E5G3I1_9FIRM</name>
<dbReference type="SUPFAM" id="SSF46689">
    <property type="entry name" value="Homeodomain-like"/>
    <property type="match status" value="1"/>
</dbReference>
<dbReference type="InterPro" id="IPR050624">
    <property type="entry name" value="HTH-type_Tx_Regulator"/>
</dbReference>
<feature type="domain" description="HTH tetR-type" evidence="5">
    <location>
        <begin position="13"/>
        <end position="73"/>
    </location>
</feature>
<dbReference type="AlphaFoldDB" id="A0A1E5G3I1"/>
<reference evidence="6 7" key="1">
    <citation type="submission" date="2016-09" db="EMBL/GenBank/DDBJ databases">
        <title>Draft genome sequence for the type strain of Desulfuribacillus alkaliarsenatis AHT28, an obligately anaerobic, sulfidogenic bacterium isolated from Russian soda lake sediments.</title>
        <authorList>
            <person name="Abin C.A."/>
            <person name="Hollibaugh J.T."/>
        </authorList>
    </citation>
    <scope>NUCLEOTIDE SEQUENCE [LARGE SCALE GENOMIC DNA]</scope>
    <source>
        <strain evidence="6 7">AHT28</strain>
    </source>
</reference>
<dbReference type="InterPro" id="IPR009057">
    <property type="entry name" value="Homeodomain-like_sf"/>
</dbReference>
<accession>A0A1E5G3I1</accession>
<organism evidence="6 7">
    <name type="scientific">Desulfuribacillus alkaliarsenatis</name>
    <dbReference type="NCBI Taxonomy" id="766136"/>
    <lineage>
        <taxon>Bacteria</taxon>
        <taxon>Bacillati</taxon>
        <taxon>Bacillota</taxon>
        <taxon>Desulfuribacillia</taxon>
        <taxon>Desulfuribacillales</taxon>
        <taxon>Desulfuribacillaceae</taxon>
        <taxon>Desulfuribacillus</taxon>
    </lineage>
</organism>
<dbReference type="Pfam" id="PF08359">
    <property type="entry name" value="TetR_C_4"/>
    <property type="match status" value="1"/>
</dbReference>
<dbReference type="InterPro" id="IPR013570">
    <property type="entry name" value="Tscrpt_reg_YsiA_C"/>
</dbReference>
<evidence type="ECO:0000313" key="6">
    <source>
        <dbReference type="EMBL" id="OEF97648.1"/>
    </source>
</evidence>
<dbReference type="GO" id="GO:0003677">
    <property type="term" value="F:DNA binding"/>
    <property type="evidence" value="ECO:0007669"/>
    <property type="project" value="UniProtKB-UniRule"/>
</dbReference>
<dbReference type="GO" id="GO:0045892">
    <property type="term" value="P:negative regulation of DNA-templated transcription"/>
    <property type="evidence" value="ECO:0007669"/>
    <property type="project" value="UniProtKB-ARBA"/>
</dbReference>
<evidence type="ECO:0000256" key="1">
    <source>
        <dbReference type="ARBA" id="ARBA00023015"/>
    </source>
</evidence>
<evidence type="ECO:0000256" key="2">
    <source>
        <dbReference type="ARBA" id="ARBA00023125"/>
    </source>
</evidence>